<evidence type="ECO:0000313" key="12">
    <source>
        <dbReference type="EMBL" id="ABZ89693.1"/>
    </source>
</evidence>
<feature type="modified residue" description="N6-carboxylysine" evidence="7">
    <location>
        <position position="224"/>
    </location>
</feature>
<evidence type="ECO:0000256" key="4">
    <source>
        <dbReference type="ARBA" id="ARBA00022984"/>
    </source>
</evidence>
<gene>
    <name evidence="7 12" type="primary">murE</name>
</gene>
<feature type="binding site" evidence="7">
    <location>
        <position position="468"/>
    </location>
    <ligand>
        <name>meso-2,6-diaminopimelate</name>
        <dbReference type="ChEBI" id="CHEBI:57791"/>
    </ligand>
</feature>
<evidence type="ECO:0000259" key="10">
    <source>
        <dbReference type="Pfam" id="PF02875"/>
    </source>
</evidence>
<feature type="binding site" evidence="7">
    <location>
        <position position="29"/>
    </location>
    <ligand>
        <name>UDP-N-acetyl-alpha-D-muramoyl-L-alanyl-D-glutamate</name>
        <dbReference type="ChEBI" id="CHEBI:83900"/>
    </ligand>
</feature>
<dbReference type="NCBIfam" id="NF001123">
    <property type="entry name" value="PRK00139.1-1"/>
    <property type="match status" value="1"/>
</dbReference>
<evidence type="ECO:0000256" key="1">
    <source>
        <dbReference type="ARBA" id="ARBA00005898"/>
    </source>
</evidence>
<comment type="cofactor">
    <cofactor evidence="7">
        <name>Mg(2+)</name>
        <dbReference type="ChEBI" id="CHEBI:18420"/>
    </cofactor>
</comment>
<keyword evidence="3 7" id="KW-0133">Cell shape</keyword>
<evidence type="ECO:0000256" key="7">
    <source>
        <dbReference type="HAMAP-Rule" id="MF_00208"/>
    </source>
</evidence>
<evidence type="ECO:0000259" key="11">
    <source>
        <dbReference type="Pfam" id="PF08245"/>
    </source>
</evidence>
<keyword evidence="5 7" id="KW-0131">Cell cycle</keyword>
<dbReference type="HAMAP" id="MF_00208">
    <property type="entry name" value="MurE"/>
    <property type="match status" value="1"/>
</dbReference>
<keyword evidence="7 12" id="KW-0436">Ligase</keyword>
<dbReference type="AlphaFoldDB" id="B6CM15"/>
<comment type="pathway">
    <text evidence="7 8">Cell wall biogenesis; peptidoglycan biosynthesis.</text>
</comment>
<dbReference type="PANTHER" id="PTHR23135:SF4">
    <property type="entry name" value="UDP-N-ACETYLMURAMOYL-L-ALANYL-D-GLUTAMATE--2,6-DIAMINOPIMELATE LIGASE MURE HOMOLOG, CHLOROPLASTIC"/>
    <property type="match status" value="1"/>
</dbReference>
<dbReference type="InterPro" id="IPR004101">
    <property type="entry name" value="Mur_ligase_C"/>
</dbReference>
<dbReference type="EMBL" id="EU274659">
    <property type="protein sequence ID" value="ABZ89693.1"/>
    <property type="molecule type" value="Genomic_DNA"/>
</dbReference>
<evidence type="ECO:0000256" key="3">
    <source>
        <dbReference type="ARBA" id="ARBA00022960"/>
    </source>
</evidence>
<comment type="similarity">
    <text evidence="1 7">Belongs to the MurCDEF family. MurE subfamily.</text>
</comment>
<dbReference type="SUPFAM" id="SSF53623">
    <property type="entry name" value="MurD-like peptide ligases, catalytic domain"/>
    <property type="match status" value="1"/>
</dbReference>
<feature type="short sequence motif" description="Meso-diaminopimelate recognition motif" evidence="7">
    <location>
        <begin position="417"/>
        <end position="420"/>
    </location>
</feature>
<dbReference type="SUPFAM" id="SSF63418">
    <property type="entry name" value="MurE/MurF N-terminal domain"/>
    <property type="match status" value="1"/>
</dbReference>
<dbReference type="Pfam" id="PF02875">
    <property type="entry name" value="Mur_ligase_C"/>
    <property type="match status" value="1"/>
</dbReference>
<feature type="binding site" evidence="7">
    <location>
        <position position="157"/>
    </location>
    <ligand>
        <name>UDP-N-acetyl-alpha-D-muramoyl-L-alanyl-D-glutamate</name>
        <dbReference type="ChEBI" id="CHEBI:83900"/>
    </ligand>
</feature>
<evidence type="ECO:0000256" key="8">
    <source>
        <dbReference type="RuleBase" id="RU004135"/>
    </source>
</evidence>
<dbReference type="Gene3D" id="3.40.1390.10">
    <property type="entry name" value="MurE/MurF, N-terminal domain"/>
    <property type="match status" value="1"/>
</dbReference>
<feature type="binding site" evidence="7">
    <location>
        <begin position="158"/>
        <end position="159"/>
    </location>
    <ligand>
        <name>UDP-N-acetyl-alpha-D-muramoyl-L-alanyl-D-glutamate</name>
        <dbReference type="ChEBI" id="CHEBI:83900"/>
    </ligand>
</feature>
<dbReference type="GO" id="GO:0071555">
    <property type="term" value="P:cell wall organization"/>
    <property type="evidence" value="ECO:0007669"/>
    <property type="project" value="UniProtKB-KW"/>
</dbReference>
<feature type="binding site" evidence="7">
    <location>
        <position position="27"/>
    </location>
    <ligand>
        <name>UDP-N-acetyl-alpha-D-muramoyl-L-alanyl-D-glutamate</name>
        <dbReference type="ChEBI" id="CHEBI:83900"/>
    </ligand>
</feature>
<sequence length="498" mass="56998">MKENNLKYFLSPWIKNLPKKNINNLVLDSRKLKPKDIFIAVKGEKKDGHNFIFEALSKKVVAVLSEVSERKQHGKINYINNIPIISFFKLSKNLSRLSGRFYHQPSSQLKVIGITGTNGKTTVTQLINQWSELLGDKIATMGTLGNGFYKSLIPTENTTASAIDIQSFLYSVLNKVKSVTIEVSSHGLVQNRVKNILFYAAIFTNLTQDHLDYHENMKKYELAKRSLFTDHTVNKIILNANDKYAQNWLKKFSNKYTIAVTIQDCTQKKYSTKWLNATYIKVYGEKTNVKFESSWGHGILSTYLIGTFNIKNLLLALACMLEMNYKLSDLVKKSIQIKPIYGRMQTFNSIKTKPICIIDYAHTPDALEKSLNAIKIQYCKKKIWCIFGCGGERDKKKRPLMGEIAEKIANKVVITNDNPRHEDQNKIIQEIITGCKEKEKIIIIPNRKKAITYVFFQSNIDDIIFIAGKGHENYQIIGDQYTSHSDQEIVLNLLEKTT</sequence>
<dbReference type="GO" id="GO:0005737">
    <property type="term" value="C:cytoplasm"/>
    <property type="evidence" value="ECO:0007669"/>
    <property type="project" value="UniProtKB-SubCell"/>
</dbReference>
<dbReference type="InterPro" id="IPR013221">
    <property type="entry name" value="Mur_ligase_cen"/>
</dbReference>
<accession>B6CM15</accession>
<feature type="binding site" evidence="7">
    <location>
        <position position="184"/>
    </location>
    <ligand>
        <name>UDP-N-acetyl-alpha-D-muramoyl-L-alanyl-D-glutamate</name>
        <dbReference type="ChEBI" id="CHEBI:83900"/>
    </ligand>
</feature>
<dbReference type="PANTHER" id="PTHR23135">
    <property type="entry name" value="MUR LIGASE FAMILY MEMBER"/>
    <property type="match status" value="1"/>
</dbReference>
<keyword evidence="4 7" id="KW-0573">Peptidoglycan synthesis</keyword>
<dbReference type="GO" id="GO:0009252">
    <property type="term" value="P:peptidoglycan biosynthetic process"/>
    <property type="evidence" value="ECO:0007669"/>
    <property type="project" value="UniProtKB-UniRule"/>
</dbReference>
<dbReference type="InterPro" id="IPR036565">
    <property type="entry name" value="Mur-like_cat_sf"/>
</dbReference>
<keyword evidence="7" id="KW-0963">Cytoplasm</keyword>
<comment type="subcellular location">
    <subcellularLocation>
        <location evidence="7 8">Cytoplasm</location>
    </subcellularLocation>
</comment>
<proteinExistence type="inferred from homology"/>
<evidence type="ECO:0000256" key="2">
    <source>
        <dbReference type="ARBA" id="ARBA00022618"/>
    </source>
</evidence>
<dbReference type="Pfam" id="PF08245">
    <property type="entry name" value="Mur_ligase_M"/>
    <property type="match status" value="1"/>
</dbReference>
<dbReference type="EC" id="6.3.2.13" evidence="7"/>
<dbReference type="GO" id="GO:0051301">
    <property type="term" value="P:cell division"/>
    <property type="evidence" value="ECO:0007669"/>
    <property type="project" value="UniProtKB-KW"/>
</dbReference>
<dbReference type="InterPro" id="IPR036615">
    <property type="entry name" value="Mur_ligase_C_dom_sf"/>
</dbReference>
<feature type="binding site" evidence="7">
    <location>
        <position position="393"/>
    </location>
    <ligand>
        <name>meso-2,6-diaminopimelate</name>
        <dbReference type="ChEBI" id="CHEBI:57791"/>
    </ligand>
</feature>
<feature type="binding site" evidence="7">
    <location>
        <position position="472"/>
    </location>
    <ligand>
        <name>meso-2,6-diaminopimelate</name>
        <dbReference type="ChEBI" id="CHEBI:57791"/>
    </ligand>
</feature>
<comment type="function">
    <text evidence="7">Catalyzes the addition of meso-diaminopimelic acid to the nucleotide precursor UDP-N-acetylmuramoyl-L-alanyl-D-glutamate (UMAG) in the biosynthesis of bacterial cell-wall peptidoglycan.</text>
</comment>
<dbReference type="Gene3D" id="3.90.190.20">
    <property type="entry name" value="Mur ligase, C-terminal domain"/>
    <property type="match status" value="1"/>
</dbReference>
<dbReference type="NCBIfam" id="NF001126">
    <property type="entry name" value="PRK00139.1-4"/>
    <property type="match status" value="1"/>
</dbReference>
<feature type="domain" description="Mur ligase N-terminal catalytic" evidence="9">
    <location>
        <begin position="22"/>
        <end position="102"/>
    </location>
</feature>
<comment type="caution">
    <text evidence="7">Lacks conserved residue(s) required for the propagation of feature annotation.</text>
</comment>
<name>B6CM15_9GAMM</name>
<protein>
    <recommendedName>
        <fullName evidence="7">UDP-N-acetylmuramoyl-L-alanyl-D-glutamate--2,6-diaminopimelate ligase</fullName>
        <ecNumber evidence="7">6.3.2.13</ecNumber>
    </recommendedName>
    <alternativeName>
        <fullName evidence="7">Meso-A2pm-adding enzyme</fullName>
    </alternativeName>
    <alternativeName>
        <fullName evidence="7">Meso-diaminopimelate-adding enzyme</fullName>
    </alternativeName>
    <alternativeName>
        <fullName evidence="7">UDP-MurNAc-L-Ala-D-Glu:meso-diaminopimelate ligase</fullName>
    </alternativeName>
    <alternativeName>
        <fullName evidence="7">UDP-MurNAc-tripeptide synthetase</fullName>
    </alternativeName>
    <alternativeName>
        <fullName evidence="7">UDP-N-acetylmuramyl-tripeptide synthetase</fullName>
    </alternativeName>
</protein>
<keyword evidence="7" id="KW-0547">Nucleotide-binding</keyword>
<dbReference type="Gene3D" id="3.40.1190.10">
    <property type="entry name" value="Mur-like, catalytic domain"/>
    <property type="match status" value="1"/>
</dbReference>
<comment type="PTM">
    <text evidence="7">Carboxylation is probably crucial for Mg(2+) binding and, consequently, for the gamma-phosphate positioning of ATP.</text>
</comment>
<dbReference type="GO" id="GO:0008360">
    <property type="term" value="P:regulation of cell shape"/>
    <property type="evidence" value="ECO:0007669"/>
    <property type="project" value="UniProtKB-KW"/>
</dbReference>
<feature type="binding site" evidence="7">
    <location>
        <position position="192"/>
    </location>
    <ligand>
        <name>UDP-N-acetyl-alpha-D-muramoyl-L-alanyl-D-glutamate</name>
        <dbReference type="ChEBI" id="CHEBI:83900"/>
    </ligand>
</feature>
<feature type="binding site" evidence="7">
    <location>
        <position position="190"/>
    </location>
    <ligand>
        <name>UDP-N-acetyl-alpha-D-muramoyl-L-alanyl-D-glutamate</name>
        <dbReference type="ChEBI" id="CHEBI:83900"/>
    </ligand>
</feature>
<dbReference type="GO" id="GO:0000287">
    <property type="term" value="F:magnesium ion binding"/>
    <property type="evidence" value="ECO:0007669"/>
    <property type="project" value="UniProtKB-UniRule"/>
</dbReference>
<feature type="domain" description="Mur ligase C-terminal" evidence="10">
    <location>
        <begin position="342"/>
        <end position="470"/>
    </location>
</feature>
<dbReference type="UniPathway" id="UPA00219"/>
<keyword evidence="2 7" id="KW-0132">Cell division</keyword>
<dbReference type="SUPFAM" id="SSF53244">
    <property type="entry name" value="MurD-like peptide ligases, peptide-binding domain"/>
    <property type="match status" value="1"/>
</dbReference>
<feature type="domain" description="Mur ligase central" evidence="11">
    <location>
        <begin position="114"/>
        <end position="319"/>
    </location>
</feature>
<comment type="catalytic activity">
    <reaction evidence="7">
        <text>UDP-N-acetyl-alpha-D-muramoyl-L-alanyl-D-glutamate + meso-2,6-diaminopimelate + ATP = UDP-N-acetyl-alpha-D-muramoyl-L-alanyl-gamma-D-glutamyl-meso-2,6-diaminopimelate + ADP + phosphate + H(+)</text>
        <dbReference type="Rhea" id="RHEA:23676"/>
        <dbReference type="ChEBI" id="CHEBI:15378"/>
        <dbReference type="ChEBI" id="CHEBI:30616"/>
        <dbReference type="ChEBI" id="CHEBI:43474"/>
        <dbReference type="ChEBI" id="CHEBI:57791"/>
        <dbReference type="ChEBI" id="CHEBI:83900"/>
        <dbReference type="ChEBI" id="CHEBI:83905"/>
        <dbReference type="ChEBI" id="CHEBI:456216"/>
        <dbReference type="EC" id="6.3.2.13"/>
    </reaction>
</comment>
<evidence type="ECO:0000259" key="9">
    <source>
        <dbReference type="Pfam" id="PF01225"/>
    </source>
</evidence>
<dbReference type="InterPro" id="IPR035911">
    <property type="entry name" value="MurE/MurF_N"/>
</dbReference>
<keyword evidence="7" id="KW-0067">ATP-binding</keyword>
<dbReference type="Pfam" id="PF01225">
    <property type="entry name" value="Mur_ligase"/>
    <property type="match status" value="1"/>
</dbReference>
<feature type="binding site" evidence="7">
    <location>
        <begin position="116"/>
        <end position="122"/>
    </location>
    <ligand>
        <name>ATP</name>
        <dbReference type="ChEBI" id="CHEBI:30616"/>
    </ligand>
</feature>
<dbReference type="GO" id="GO:0005524">
    <property type="term" value="F:ATP binding"/>
    <property type="evidence" value="ECO:0007669"/>
    <property type="project" value="UniProtKB-UniRule"/>
</dbReference>
<keyword evidence="6 7" id="KW-0961">Cell wall biogenesis/degradation</keyword>
<reference evidence="12" key="1">
    <citation type="journal article" date="2008" name="Proc. Natl. Acad. Sci. U.S.A.">
        <title>Endosymbiont gene functions impaired and rescued by polymerase infidelity at poly(A) tracts.</title>
        <authorList>
            <person name="Tamas I."/>
            <person name="Wernegreen J.J."/>
            <person name="Nystedt B."/>
            <person name="Kauppinen S.N."/>
            <person name="Darby A.C."/>
            <person name="Gomez-Valero L."/>
            <person name="Lundin D."/>
            <person name="Poole A.M."/>
            <person name="Andersson S.G."/>
        </authorList>
    </citation>
    <scope>NUCLEOTIDE SEQUENCE</scope>
</reference>
<organism evidence="12">
    <name type="scientific">Buchnera aphidicola</name>
    <dbReference type="NCBI Taxonomy" id="9"/>
    <lineage>
        <taxon>Bacteria</taxon>
        <taxon>Pseudomonadati</taxon>
        <taxon>Pseudomonadota</taxon>
        <taxon>Gammaproteobacteria</taxon>
        <taxon>Enterobacterales</taxon>
        <taxon>Erwiniaceae</taxon>
        <taxon>Buchnera</taxon>
    </lineage>
</organism>
<evidence type="ECO:0000256" key="5">
    <source>
        <dbReference type="ARBA" id="ARBA00023306"/>
    </source>
</evidence>
<keyword evidence="7" id="KW-0460">Magnesium</keyword>
<dbReference type="InterPro" id="IPR000713">
    <property type="entry name" value="Mur_ligase_N"/>
</dbReference>
<evidence type="ECO:0000256" key="6">
    <source>
        <dbReference type="ARBA" id="ARBA00023316"/>
    </source>
</evidence>
<dbReference type="NCBIfam" id="TIGR01085">
    <property type="entry name" value="murE"/>
    <property type="match status" value="1"/>
</dbReference>
<dbReference type="InterPro" id="IPR005761">
    <property type="entry name" value="UDP-N-AcMur-Glu-dNH2Pim_ligase"/>
</dbReference>
<feature type="binding site" evidence="7">
    <location>
        <begin position="417"/>
        <end position="420"/>
    </location>
    <ligand>
        <name>meso-2,6-diaminopimelate</name>
        <dbReference type="ChEBI" id="CHEBI:57791"/>
    </ligand>
</feature>
<dbReference type="GO" id="GO:0008765">
    <property type="term" value="F:UDP-N-acetylmuramoylalanyl-D-glutamate-2,6-diaminopimelate ligase activity"/>
    <property type="evidence" value="ECO:0007669"/>
    <property type="project" value="UniProtKB-UniRule"/>
</dbReference>